<comment type="similarity">
    <text evidence="1 2">Belongs to the ArsC family.</text>
</comment>
<accession>A0A1M5L1V6</accession>
<organism evidence="3 4">
    <name type="scientific">Cognatiyoonia sediminum</name>
    <dbReference type="NCBI Taxonomy" id="1508389"/>
    <lineage>
        <taxon>Bacteria</taxon>
        <taxon>Pseudomonadati</taxon>
        <taxon>Pseudomonadota</taxon>
        <taxon>Alphaproteobacteria</taxon>
        <taxon>Rhodobacterales</taxon>
        <taxon>Paracoccaceae</taxon>
        <taxon>Cognatiyoonia</taxon>
    </lineage>
</organism>
<dbReference type="SUPFAM" id="SSF52833">
    <property type="entry name" value="Thioredoxin-like"/>
    <property type="match status" value="1"/>
</dbReference>
<keyword evidence="4" id="KW-1185">Reference proteome</keyword>
<dbReference type="AlphaFoldDB" id="A0A1M5L1V6"/>
<evidence type="ECO:0000256" key="1">
    <source>
        <dbReference type="ARBA" id="ARBA00007198"/>
    </source>
</evidence>
<dbReference type="OrthoDB" id="9803749at2"/>
<dbReference type="STRING" id="1508389.SAMN05444003_0054"/>
<dbReference type="Pfam" id="PF03960">
    <property type="entry name" value="ArsC"/>
    <property type="match status" value="1"/>
</dbReference>
<dbReference type="EMBL" id="FQXB01000001">
    <property type="protein sequence ID" value="SHG59074.1"/>
    <property type="molecule type" value="Genomic_DNA"/>
</dbReference>
<evidence type="ECO:0000313" key="4">
    <source>
        <dbReference type="Proteomes" id="UP000184074"/>
    </source>
</evidence>
<evidence type="ECO:0000256" key="2">
    <source>
        <dbReference type="PROSITE-ProRule" id="PRU01282"/>
    </source>
</evidence>
<dbReference type="PROSITE" id="PS51353">
    <property type="entry name" value="ARSC"/>
    <property type="match status" value="1"/>
</dbReference>
<reference evidence="3 4" key="1">
    <citation type="submission" date="2016-11" db="EMBL/GenBank/DDBJ databases">
        <authorList>
            <person name="Jaros S."/>
            <person name="Januszkiewicz K."/>
            <person name="Wedrychowicz H."/>
        </authorList>
    </citation>
    <scope>NUCLEOTIDE SEQUENCE [LARGE SCALE GENOMIC DNA]</scope>
    <source>
        <strain evidence="3 4">DSM 28715</strain>
    </source>
</reference>
<dbReference type="RefSeq" id="WP_072900324.1">
    <property type="nucleotide sequence ID" value="NZ_FQXB01000001.1"/>
</dbReference>
<sequence>MQVFALKSCDTCRKAVKALTAAGRSFEVVDVRADGVSGADLAAILDQFGEQAINKASTTWRGLDEAERVSAPLDLLKAHPTLMKRPVIRDGDQWTIGWKADVQSIWLGNA</sequence>
<dbReference type="Gene3D" id="3.40.30.10">
    <property type="entry name" value="Glutaredoxin"/>
    <property type="match status" value="1"/>
</dbReference>
<dbReference type="Proteomes" id="UP000184074">
    <property type="component" value="Unassembled WGS sequence"/>
</dbReference>
<proteinExistence type="inferred from homology"/>
<dbReference type="InterPro" id="IPR006660">
    <property type="entry name" value="Arsenate_reductase-like"/>
</dbReference>
<protein>
    <submittedName>
        <fullName evidence="3">Transcriptional regulator, Spx/MgsR family</fullName>
    </submittedName>
</protein>
<gene>
    <name evidence="3" type="ORF">SAMN05444003_0054</name>
</gene>
<dbReference type="PANTHER" id="PTHR30041:SF8">
    <property type="entry name" value="PROTEIN YFFB"/>
    <property type="match status" value="1"/>
</dbReference>
<evidence type="ECO:0000313" key="3">
    <source>
        <dbReference type="EMBL" id="SHG59074.1"/>
    </source>
</evidence>
<name>A0A1M5L1V6_9RHOB</name>
<dbReference type="InterPro" id="IPR036249">
    <property type="entry name" value="Thioredoxin-like_sf"/>
</dbReference>
<dbReference type="PANTHER" id="PTHR30041">
    <property type="entry name" value="ARSENATE REDUCTASE"/>
    <property type="match status" value="1"/>
</dbReference>